<dbReference type="STRING" id="231916.A0A409WV75"/>
<evidence type="ECO:0000259" key="4">
    <source>
        <dbReference type="Pfam" id="PF00808"/>
    </source>
</evidence>
<dbReference type="PANTHER" id="PTHR10252:SF5">
    <property type="entry name" value="DR1-ASSOCIATED COREPRESSOR"/>
    <property type="match status" value="1"/>
</dbReference>
<evidence type="ECO:0000313" key="5">
    <source>
        <dbReference type="EMBL" id="PPQ82435.1"/>
    </source>
</evidence>
<protein>
    <recommendedName>
        <fullName evidence="4">Transcription factor CBF/NF-Y/archaeal histone domain-containing protein</fullName>
    </recommendedName>
</protein>
<evidence type="ECO:0000256" key="3">
    <source>
        <dbReference type="SAM" id="MobiDB-lite"/>
    </source>
</evidence>
<reference evidence="5 6" key="1">
    <citation type="journal article" date="2018" name="Evol. Lett.">
        <title>Horizontal gene cluster transfer increased hallucinogenic mushroom diversity.</title>
        <authorList>
            <person name="Reynolds H.T."/>
            <person name="Vijayakumar V."/>
            <person name="Gluck-Thaler E."/>
            <person name="Korotkin H.B."/>
            <person name="Matheny P.B."/>
            <person name="Slot J.C."/>
        </authorList>
    </citation>
    <scope>NUCLEOTIDE SEQUENCE [LARGE SCALE GENOMIC DNA]</scope>
    <source>
        <strain evidence="5 6">SRW20</strain>
    </source>
</reference>
<feature type="domain" description="Transcription factor CBF/NF-Y/archaeal histone" evidence="4">
    <location>
        <begin position="9"/>
        <end position="72"/>
    </location>
</feature>
<dbReference type="Pfam" id="PF00808">
    <property type="entry name" value="CBFD_NFYB_HMF"/>
    <property type="match status" value="1"/>
</dbReference>
<evidence type="ECO:0000256" key="2">
    <source>
        <dbReference type="ARBA" id="ARBA00023242"/>
    </source>
</evidence>
<dbReference type="SUPFAM" id="SSF47113">
    <property type="entry name" value="Histone-fold"/>
    <property type="match status" value="1"/>
</dbReference>
<dbReference type="Gene3D" id="1.10.20.10">
    <property type="entry name" value="Histone, subunit A"/>
    <property type="match status" value="1"/>
</dbReference>
<feature type="compositionally biased region" description="Acidic residues" evidence="3">
    <location>
        <begin position="159"/>
        <end position="179"/>
    </location>
</feature>
<name>A0A409WV75_9AGAR</name>
<proteinExistence type="predicted"/>
<dbReference type="Proteomes" id="UP000284706">
    <property type="component" value="Unassembled WGS sequence"/>
</dbReference>
<comment type="subcellular location">
    <subcellularLocation>
        <location evidence="1">Nucleus</location>
    </subcellularLocation>
</comment>
<dbReference type="GO" id="GO:0016251">
    <property type="term" value="F:RNA polymerase II general transcription initiation factor activity"/>
    <property type="evidence" value="ECO:0007669"/>
    <property type="project" value="TreeGrafter"/>
</dbReference>
<dbReference type="OrthoDB" id="653904at2759"/>
<dbReference type="GO" id="GO:0017054">
    <property type="term" value="C:negative cofactor 2 complex"/>
    <property type="evidence" value="ECO:0007669"/>
    <property type="project" value="TreeGrafter"/>
</dbReference>
<dbReference type="InParanoid" id="A0A409WV75"/>
<dbReference type="FunCoup" id="A0A409WV75">
    <property type="interactions" value="152"/>
</dbReference>
<dbReference type="InterPro" id="IPR009072">
    <property type="entry name" value="Histone-fold"/>
</dbReference>
<keyword evidence="2" id="KW-0539">Nucleus</keyword>
<feature type="region of interest" description="Disordered" evidence="3">
    <location>
        <begin position="88"/>
        <end position="220"/>
    </location>
</feature>
<evidence type="ECO:0000313" key="6">
    <source>
        <dbReference type="Proteomes" id="UP000284706"/>
    </source>
</evidence>
<dbReference type="GO" id="GO:0046982">
    <property type="term" value="F:protein heterodimerization activity"/>
    <property type="evidence" value="ECO:0007669"/>
    <property type="project" value="InterPro"/>
</dbReference>
<dbReference type="EMBL" id="NHYE01004750">
    <property type="protein sequence ID" value="PPQ82435.1"/>
    <property type="molecule type" value="Genomic_DNA"/>
</dbReference>
<organism evidence="5 6">
    <name type="scientific">Gymnopilus dilepis</name>
    <dbReference type="NCBI Taxonomy" id="231916"/>
    <lineage>
        <taxon>Eukaryota</taxon>
        <taxon>Fungi</taxon>
        <taxon>Dikarya</taxon>
        <taxon>Basidiomycota</taxon>
        <taxon>Agaricomycotina</taxon>
        <taxon>Agaricomycetes</taxon>
        <taxon>Agaricomycetidae</taxon>
        <taxon>Agaricales</taxon>
        <taxon>Agaricineae</taxon>
        <taxon>Hymenogastraceae</taxon>
        <taxon>Gymnopilus</taxon>
    </lineage>
</organism>
<dbReference type="AlphaFoldDB" id="A0A409WV75"/>
<evidence type="ECO:0000256" key="1">
    <source>
        <dbReference type="ARBA" id="ARBA00004123"/>
    </source>
</evidence>
<comment type="caution">
    <text evidence="5">The sequence shown here is derived from an EMBL/GenBank/DDBJ whole genome shotgun (WGS) entry which is preliminary data.</text>
</comment>
<accession>A0A409WV75</accession>
<keyword evidence="6" id="KW-1185">Reference proteome</keyword>
<dbReference type="CDD" id="cd22906">
    <property type="entry name" value="HFD_DRAP1"/>
    <property type="match status" value="1"/>
</dbReference>
<dbReference type="InterPro" id="IPR003958">
    <property type="entry name" value="CBFA_NFYB_domain"/>
</dbReference>
<gene>
    <name evidence="5" type="ORF">CVT26_013357</name>
</gene>
<dbReference type="PANTHER" id="PTHR10252">
    <property type="entry name" value="HISTONE-LIKE TRANSCRIPTION FACTOR CCAAT-RELATED"/>
    <property type="match status" value="1"/>
</dbReference>
<sequence>MKNKNKQTKFPVARIKKIMQKDEEVGKVAQATPVVISKALELFLGLIIEQSSKVTAERGSKKVEVYHLKHAVETTETLDFLKELVQNIPDPSAGGTIDLEAEAAEQRKKRGKGKRNAAPGDPDAAPKRRRKKKADPAAAENARMDEDDKVPAGIKTPDEGDEDTEMQEQDDENEYDEDPEPPRRPILAPEGPTSSYRPRSPSYDDDDDWEDNKPYVPPKM</sequence>
<dbReference type="GO" id="GO:0001046">
    <property type="term" value="F:core promoter sequence-specific DNA binding"/>
    <property type="evidence" value="ECO:0007669"/>
    <property type="project" value="TreeGrafter"/>
</dbReference>
<dbReference type="InterPro" id="IPR050568">
    <property type="entry name" value="Transcr_DNA_Rep_Reg"/>
</dbReference>